<evidence type="ECO:0000313" key="2">
    <source>
        <dbReference type="Proteomes" id="UP001164020"/>
    </source>
</evidence>
<protein>
    <recommendedName>
        <fullName evidence="3">40-residue YVTN family beta-propeller repeat-containing protein</fullName>
    </recommendedName>
</protein>
<keyword evidence="2" id="KW-1185">Reference proteome</keyword>
<evidence type="ECO:0000313" key="1">
    <source>
        <dbReference type="EMBL" id="WAP68401.1"/>
    </source>
</evidence>
<dbReference type="Proteomes" id="UP001164020">
    <property type="component" value="Chromosome"/>
</dbReference>
<name>A0ABY7BX43_9HYPH</name>
<accession>A0ABY7BX43</accession>
<dbReference type="SUPFAM" id="SSF50974">
    <property type="entry name" value="Nitrous oxide reductase, N-terminal domain"/>
    <property type="match status" value="1"/>
</dbReference>
<dbReference type="RefSeq" id="WP_188077102.1">
    <property type="nucleotide sequence ID" value="NZ_CP114029.1"/>
</dbReference>
<dbReference type="InterPro" id="IPR015943">
    <property type="entry name" value="WD40/YVTN_repeat-like_dom_sf"/>
</dbReference>
<dbReference type="Gene3D" id="2.130.10.10">
    <property type="entry name" value="YVTN repeat-like/Quinoprotein amine dehydrogenase"/>
    <property type="match status" value="1"/>
</dbReference>
<reference evidence="1" key="1">
    <citation type="submission" date="2022-12" db="EMBL/GenBank/DDBJ databases">
        <title>Jiella pelagia sp. nov., isolated from phosphonate enriched culture of Northwest Pacific surface seawater.</title>
        <authorList>
            <person name="Shin D.Y."/>
            <person name="Hwang C.Y."/>
        </authorList>
    </citation>
    <scope>NUCLEOTIDE SEQUENCE</scope>
    <source>
        <strain evidence="1">HL-NP1</strain>
    </source>
</reference>
<proteinExistence type="predicted"/>
<sequence>MMNRFPNYPSSKTIALPVRGVQFYQHGLVALAASALMVSSFDIAQAKTAPFDRGSFVYTAGEHGNTISAIDLAAGSVVTTPIPVSPHDIQITADGTRFLAVGEPEEGHGHGES</sequence>
<dbReference type="InterPro" id="IPR011045">
    <property type="entry name" value="N2O_reductase_N"/>
</dbReference>
<dbReference type="EMBL" id="CP114029">
    <property type="protein sequence ID" value="WAP68401.1"/>
    <property type="molecule type" value="Genomic_DNA"/>
</dbReference>
<organism evidence="1 2">
    <name type="scientific">Jiella pelagia</name>
    <dbReference type="NCBI Taxonomy" id="2986949"/>
    <lineage>
        <taxon>Bacteria</taxon>
        <taxon>Pseudomonadati</taxon>
        <taxon>Pseudomonadota</taxon>
        <taxon>Alphaproteobacteria</taxon>
        <taxon>Hyphomicrobiales</taxon>
        <taxon>Aurantimonadaceae</taxon>
        <taxon>Jiella</taxon>
    </lineage>
</organism>
<evidence type="ECO:0008006" key="3">
    <source>
        <dbReference type="Google" id="ProtNLM"/>
    </source>
</evidence>
<gene>
    <name evidence="1" type="ORF">OH818_24250</name>
</gene>